<keyword evidence="2" id="KW-1185">Reference proteome</keyword>
<sequence>MRTRGLQRQEALLTYCAVISCETSSAASLTFTPPPPTPKTPQTVDVGCEVALDWDRYTRENNCTCSDTLHQHVRTCGEENNTEHTMACRRVRGTFDRLPDSQMIAIRHMAQPRVPPQPQHLTVVHNGGDLYLLGNNLQDMEKHSLNLLPYYVYRCSDYVTTFLGSV</sequence>
<organism evidence="1 2">
    <name type="scientific">Pomacea canaliculata</name>
    <name type="common">Golden apple snail</name>
    <dbReference type="NCBI Taxonomy" id="400727"/>
    <lineage>
        <taxon>Eukaryota</taxon>
        <taxon>Metazoa</taxon>
        <taxon>Spiralia</taxon>
        <taxon>Lophotrochozoa</taxon>
        <taxon>Mollusca</taxon>
        <taxon>Gastropoda</taxon>
        <taxon>Caenogastropoda</taxon>
        <taxon>Architaenioglossa</taxon>
        <taxon>Ampullarioidea</taxon>
        <taxon>Ampullariidae</taxon>
        <taxon>Pomacea</taxon>
    </lineage>
</organism>
<name>A0A2T7NVL1_POMCA</name>
<gene>
    <name evidence="1" type="ORF">C0Q70_15708</name>
</gene>
<comment type="caution">
    <text evidence="1">The sequence shown here is derived from an EMBL/GenBank/DDBJ whole genome shotgun (WGS) entry which is preliminary data.</text>
</comment>
<evidence type="ECO:0000313" key="2">
    <source>
        <dbReference type="Proteomes" id="UP000245119"/>
    </source>
</evidence>
<evidence type="ECO:0000313" key="1">
    <source>
        <dbReference type="EMBL" id="PVD25210.1"/>
    </source>
</evidence>
<accession>A0A2T7NVL1</accession>
<dbReference type="EMBL" id="PZQS01000009">
    <property type="protein sequence ID" value="PVD25210.1"/>
    <property type="molecule type" value="Genomic_DNA"/>
</dbReference>
<dbReference type="Proteomes" id="UP000245119">
    <property type="component" value="Linkage Group LG9"/>
</dbReference>
<dbReference type="AlphaFoldDB" id="A0A2T7NVL1"/>
<protein>
    <submittedName>
        <fullName evidence="1">Uncharacterized protein</fullName>
    </submittedName>
</protein>
<proteinExistence type="predicted"/>
<dbReference type="PROSITE" id="PS51257">
    <property type="entry name" value="PROKAR_LIPOPROTEIN"/>
    <property type="match status" value="1"/>
</dbReference>
<reference evidence="1 2" key="1">
    <citation type="submission" date="2018-04" db="EMBL/GenBank/DDBJ databases">
        <title>The genome of golden apple snail Pomacea canaliculata provides insight into stress tolerance and invasive adaptation.</title>
        <authorList>
            <person name="Liu C."/>
            <person name="Liu B."/>
            <person name="Ren Y."/>
            <person name="Zhang Y."/>
            <person name="Wang H."/>
            <person name="Li S."/>
            <person name="Jiang F."/>
            <person name="Yin L."/>
            <person name="Zhang G."/>
            <person name="Qian W."/>
            <person name="Fan W."/>
        </authorList>
    </citation>
    <scope>NUCLEOTIDE SEQUENCE [LARGE SCALE GENOMIC DNA]</scope>
    <source>
        <strain evidence="1">SZHN2017</strain>
        <tissue evidence="1">Muscle</tissue>
    </source>
</reference>